<dbReference type="EMBL" id="BMMF01000004">
    <property type="protein sequence ID" value="GGK28698.1"/>
    <property type="molecule type" value="Genomic_DNA"/>
</dbReference>
<reference evidence="6 7" key="1">
    <citation type="journal article" date="2014" name="Int. J. Syst. Evol. Microbiol.">
        <title>Complete genome sequence of Corynebacterium casei LMG S-19264T (=DSM 44701T), isolated from a smear-ripened cheese.</title>
        <authorList>
            <consortium name="US DOE Joint Genome Institute (JGI-PGF)"/>
            <person name="Walter F."/>
            <person name="Albersmeier A."/>
            <person name="Kalinowski J."/>
            <person name="Ruckert C."/>
        </authorList>
    </citation>
    <scope>NUCLEOTIDE SEQUENCE [LARGE SCALE GENOMIC DNA]</scope>
    <source>
        <strain evidence="6 7">CGMCC 1.9161</strain>
    </source>
</reference>
<dbReference type="InterPro" id="IPR050595">
    <property type="entry name" value="Bact_response_regulator"/>
</dbReference>
<comment type="caution">
    <text evidence="6">The sequence shown here is derived from an EMBL/GenBank/DDBJ whole genome shotgun (WGS) entry which is preliminary data.</text>
</comment>
<dbReference type="SMART" id="SM00448">
    <property type="entry name" value="REC"/>
    <property type="match status" value="1"/>
</dbReference>
<dbReference type="PANTHER" id="PTHR44591:SF3">
    <property type="entry name" value="RESPONSE REGULATORY DOMAIN-CONTAINING PROTEIN"/>
    <property type="match status" value="1"/>
</dbReference>
<dbReference type="Pfam" id="PF00072">
    <property type="entry name" value="Response_reg"/>
    <property type="match status" value="1"/>
</dbReference>
<sequence length="147" mass="16434">MSDDPFPAVLIIDDNVKIGRLVAEIFYRLGFAEVEVTSSGVEGIEMIRNGNYGLIVCDLDLEPVDGLQVLRTVKSDEEMFKIAFILTETSITFEQVTTAHAAGVDAFLLKPFDIALLKSKLKTVLRRQAKRRRIVNDWAPKSLHDAL</sequence>
<dbReference type="PANTHER" id="PTHR44591">
    <property type="entry name" value="STRESS RESPONSE REGULATOR PROTEIN 1"/>
    <property type="match status" value="1"/>
</dbReference>
<gene>
    <name evidence="6" type="ORF">GCM10011322_13940</name>
</gene>
<organism evidence="6 7">
    <name type="scientific">Salinarimonas ramus</name>
    <dbReference type="NCBI Taxonomy" id="690164"/>
    <lineage>
        <taxon>Bacteria</taxon>
        <taxon>Pseudomonadati</taxon>
        <taxon>Pseudomonadota</taxon>
        <taxon>Alphaproteobacteria</taxon>
        <taxon>Hyphomicrobiales</taxon>
        <taxon>Salinarimonadaceae</taxon>
        <taxon>Salinarimonas</taxon>
    </lineage>
</organism>
<feature type="domain" description="Response regulatory" evidence="5">
    <location>
        <begin position="8"/>
        <end position="125"/>
    </location>
</feature>
<evidence type="ECO:0000256" key="1">
    <source>
        <dbReference type="ARBA" id="ARBA00022553"/>
    </source>
</evidence>
<dbReference type="PROSITE" id="PS50110">
    <property type="entry name" value="RESPONSE_REGULATORY"/>
    <property type="match status" value="1"/>
</dbReference>
<evidence type="ECO:0000256" key="3">
    <source>
        <dbReference type="ARBA" id="ARBA00023163"/>
    </source>
</evidence>
<evidence type="ECO:0000313" key="7">
    <source>
        <dbReference type="Proteomes" id="UP000600449"/>
    </source>
</evidence>
<feature type="modified residue" description="4-aspartylphosphate" evidence="4">
    <location>
        <position position="58"/>
    </location>
</feature>
<dbReference type="GO" id="GO:0000160">
    <property type="term" value="P:phosphorelay signal transduction system"/>
    <property type="evidence" value="ECO:0007669"/>
    <property type="project" value="InterPro"/>
</dbReference>
<keyword evidence="3" id="KW-0804">Transcription</keyword>
<dbReference type="AlphaFoldDB" id="A0A917Q638"/>
<keyword evidence="2" id="KW-0805">Transcription regulation</keyword>
<dbReference type="RefSeq" id="WP_188911092.1">
    <property type="nucleotide sequence ID" value="NZ_BMMF01000004.1"/>
</dbReference>
<accession>A0A917Q638</accession>
<proteinExistence type="predicted"/>
<evidence type="ECO:0000259" key="5">
    <source>
        <dbReference type="PROSITE" id="PS50110"/>
    </source>
</evidence>
<evidence type="ECO:0000256" key="2">
    <source>
        <dbReference type="ARBA" id="ARBA00023015"/>
    </source>
</evidence>
<protein>
    <recommendedName>
        <fullName evidence="5">Response regulatory domain-containing protein</fullName>
    </recommendedName>
</protein>
<evidence type="ECO:0000313" key="6">
    <source>
        <dbReference type="EMBL" id="GGK28698.1"/>
    </source>
</evidence>
<keyword evidence="1 4" id="KW-0597">Phosphoprotein</keyword>
<name>A0A917Q638_9HYPH</name>
<dbReference type="InterPro" id="IPR011006">
    <property type="entry name" value="CheY-like_superfamily"/>
</dbReference>
<keyword evidence="7" id="KW-1185">Reference proteome</keyword>
<dbReference type="InterPro" id="IPR001789">
    <property type="entry name" value="Sig_transdc_resp-reg_receiver"/>
</dbReference>
<evidence type="ECO:0000256" key="4">
    <source>
        <dbReference type="PROSITE-ProRule" id="PRU00169"/>
    </source>
</evidence>
<dbReference type="SUPFAM" id="SSF52172">
    <property type="entry name" value="CheY-like"/>
    <property type="match status" value="1"/>
</dbReference>
<dbReference type="Proteomes" id="UP000600449">
    <property type="component" value="Unassembled WGS sequence"/>
</dbReference>
<dbReference type="Gene3D" id="3.40.50.2300">
    <property type="match status" value="1"/>
</dbReference>